<feature type="compositionally biased region" description="Low complexity" evidence="1">
    <location>
        <begin position="61"/>
        <end position="77"/>
    </location>
</feature>
<dbReference type="Proteomes" id="UP001066276">
    <property type="component" value="Chromosome 3_2"/>
</dbReference>
<comment type="caution">
    <text evidence="2">The sequence shown here is derived from an EMBL/GenBank/DDBJ whole genome shotgun (WGS) entry which is preliminary data.</text>
</comment>
<reference evidence="2" key="1">
    <citation type="journal article" date="2022" name="bioRxiv">
        <title>Sequencing and chromosome-scale assembly of the giantPleurodeles waltlgenome.</title>
        <authorList>
            <person name="Brown T."/>
            <person name="Elewa A."/>
            <person name="Iarovenko S."/>
            <person name="Subramanian E."/>
            <person name="Araus A.J."/>
            <person name="Petzold A."/>
            <person name="Susuki M."/>
            <person name="Suzuki K.-i.T."/>
            <person name="Hayashi T."/>
            <person name="Toyoda A."/>
            <person name="Oliveira C."/>
            <person name="Osipova E."/>
            <person name="Leigh N.D."/>
            <person name="Simon A."/>
            <person name="Yun M.H."/>
        </authorList>
    </citation>
    <scope>NUCLEOTIDE SEQUENCE</scope>
    <source>
        <strain evidence="2">20211129_DDA</strain>
        <tissue evidence="2">Liver</tissue>
    </source>
</reference>
<evidence type="ECO:0000313" key="3">
    <source>
        <dbReference type="Proteomes" id="UP001066276"/>
    </source>
</evidence>
<proteinExistence type="predicted"/>
<gene>
    <name evidence="2" type="ORF">NDU88_001428</name>
</gene>
<dbReference type="AlphaFoldDB" id="A0AAV7TIS4"/>
<dbReference type="EMBL" id="JANPWB010000006">
    <property type="protein sequence ID" value="KAJ1176145.1"/>
    <property type="molecule type" value="Genomic_DNA"/>
</dbReference>
<protein>
    <submittedName>
        <fullName evidence="2">Uncharacterized protein</fullName>
    </submittedName>
</protein>
<evidence type="ECO:0000313" key="2">
    <source>
        <dbReference type="EMBL" id="KAJ1176145.1"/>
    </source>
</evidence>
<organism evidence="2 3">
    <name type="scientific">Pleurodeles waltl</name>
    <name type="common">Iberian ribbed newt</name>
    <dbReference type="NCBI Taxonomy" id="8319"/>
    <lineage>
        <taxon>Eukaryota</taxon>
        <taxon>Metazoa</taxon>
        <taxon>Chordata</taxon>
        <taxon>Craniata</taxon>
        <taxon>Vertebrata</taxon>
        <taxon>Euteleostomi</taxon>
        <taxon>Amphibia</taxon>
        <taxon>Batrachia</taxon>
        <taxon>Caudata</taxon>
        <taxon>Salamandroidea</taxon>
        <taxon>Salamandridae</taxon>
        <taxon>Pleurodelinae</taxon>
        <taxon>Pleurodeles</taxon>
    </lineage>
</organism>
<keyword evidence="3" id="KW-1185">Reference proteome</keyword>
<accession>A0AAV7TIS4</accession>
<name>A0AAV7TIS4_PLEWA</name>
<sequence length="180" mass="19062">MRPALLQTGLALAGRRPIRTRLGPPRGGKHAARGPIQPQPARPPGHNSRGAEQTCGKRSRPAATGPTTGPQQQGQATSHNLSCSGGVPAPATGGETPVPRRAARAQPPQCRETPQPAAIRQRSPHRKLHHQYQGLPSQPSSHAVPIRINIRRQGPKPGRASRSDGHLAGRPGHAPHLLRV</sequence>
<feature type="region of interest" description="Disordered" evidence="1">
    <location>
        <begin position="1"/>
        <end position="180"/>
    </location>
</feature>
<evidence type="ECO:0000256" key="1">
    <source>
        <dbReference type="SAM" id="MobiDB-lite"/>
    </source>
</evidence>